<dbReference type="GO" id="GO:0005886">
    <property type="term" value="C:plasma membrane"/>
    <property type="evidence" value="ECO:0007669"/>
    <property type="project" value="UniProtKB-SubCell"/>
</dbReference>
<dbReference type="PANTHER" id="PTHR44170:SF6">
    <property type="entry name" value="CONTACTIN"/>
    <property type="match status" value="1"/>
</dbReference>
<feature type="domain" description="Fibronectin type-III" evidence="16">
    <location>
        <begin position="916"/>
        <end position="1018"/>
    </location>
</feature>
<dbReference type="InterPro" id="IPR013783">
    <property type="entry name" value="Ig-like_fold"/>
</dbReference>
<dbReference type="InterPro" id="IPR016187">
    <property type="entry name" value="CTDL_fold"/>
</dbReference>
<keyword evidence="6" id="KW-0677">Repeat</keyword>
<dbReference type="InterPro" id="IPR013098">
    <property type="entry name" value="Ig_I-set"/>
</dbReference>
<keyword evidence="5" id="KW-0732">Signal</keyword>
<dbReference type="PANTHER" id="PTHR44170">
    <property type="entry name" value="PROTEIN SIDEKICK"/>
    <property type="match status" value="1"/>
</dbReference>
<feature type="domain" description="Ig-like" evidence="15">
    <location>
        <begin position="711"/>
        <end position="798"/>
    </location>
</feature>
<dbReference type="CDD" id="cd00096">
    <property type="entry name" value="Ig"/>
    <property type="match status" value="1"/>
</dbReference>
<dbReference type="FunFam" id="2.60.40.10:FF:001582">
    <property type="entry name" value="Receptor tyrosine kinase Flt1b"/>
    <property type="match status" value="1"/>
</dbReference>
<dbReference type="GO" id="GO:0061343">
    <property type="term" value="P:cell adhesion involved in heart morphogenesis"/>
    <property type="evidence" value="ECO:0007669"/>
    <property type="project" value="UniProtKB-ARBA"/>
</dbReference>
<dbReference type="InterPro" id="IPR001304">
    <property type="entry name" value="C-type_lectin-like"/>
</dbReference>
<dbReference type="Pfam" id="PF07679">
    <property type="entry name" value="I-set"/>
    <property type="match status" value="1"/>
</dbReference>
<dbReference type="STRING" id="112268.A0A182W4T2"/>
<dbReference type="Pfam" id="PF13927">
    <property type="entry name" value="Ig_3"/>
    <property type="match status" value="3"/>
</dbReference>
<evidence type="ECO:0000256" key="3">
    <source>
        <dbReference type="ARBA" id="ARBA00022475"/>
    </source>
</evidence>
<dbReference type="InterPro" id="IPR003961">
    <property type="entry name" value="FN3_dom"/>
</dbReference>
<keyword evidence="4" id="KW-0336">GPI-anchor</keyword>
<evidence type="ECO:0000313" key="17">
    <source>
        <dbReference type="EnsemblMetazoa" id="AMIN005345-PA"/>
    </source>
</evidence>
<reference evidence="18" key="1">
    <citation type="submission" date="2013-03" db="EMBL/GenBank/DDBJ databases">
        <title>The Genome Sequence of Anopheles minimus MINIMUS1.</title>
        <authorList>
            <consortium name="The Broad Institute Genomics Platform"/>
            <person name="Neafsey D.E."/>
            <person name="Walton C."/>
            <person name="Walker B."/>
            <person name="Young S.K."/>
            <person name="Zeng Q."/>
            <person name="Gargeya S."/>
            <person name="Fitzgerald M."/>
            <person name="Haas B."/>
            <person name="Abouelleil A."/>
            <person name="Allen A.W."/>
            <person name="Alvarado L."/>
            <person name="Arachchi H.M."/>
            <person name="Berlin A.M."/>
            <person name="Chapman S.B."/>
            <person name="Gainer-Dewar J."/>
            <person name="Goldberg J."/>
            <person name="Griggs A."/>
            <person name="Gujja S."/>
            <person name="Hansen M."/>
            <person name="Howarth C."/>
            <person name="Imamovic A."/>
            <person name="Ireland A."/>
            <person name="Larimer J."/>
            <person name="McCowan C."/>
            <person name="Murphy C."/>
            <person name="Pearson M."/>
            <person name="Poon T.W."/>
            <person name="Priest M."/>
            <person name="Roberts A."/>
            <person name="Saif S."/>
            <person name="Shea T."/>
            <person name="Sisk P."/>
            <person name="Sykes S."/>
            <person name="Wortman J."/>
            <person name="Nusbaum C."/>
            <person name="Birren B."/>
        </authorList>
    </citation>
    <scope>NUCLEOTIDE SEQUENCE [LARGE SCALE GENOMIC DNA]</scope>
    <source>
        <strain evidence="18">MINIMUS1</strain>
    </source>
</reference>
<dbReference type="GO" id="GO:0021682">
    <property type="term" value="P:nerve maturation"/>
    <property type="evidence" value="ECO:0007669"/>
    <property type="project" value="UniProtKB-ARBA"/>
</dbReference>
<evidence type="ECO:0000259" key="16">
    <source>
        <dbReference type="PROSITE" id="PS50853"/>
    </source>
</evidence>
<evidence type="ECO:0000256" key="7">
    <source>
        <dbReference type="ARBA" id="ARBA00022889"/>
    </source>
</evidence>
<evidence type="ECO:0000256" key="11">
    <source>
        <dbReference type="ARBA" id="ARBA00023180"/>
    </source>
</evidence>
<feature type="domain" description="Ig-like" evidence="15">
    <location>
        <begin position="313"/>
        <end position="414"/>
    </location>
</feature>
<dbReference type="PROSITE" id="PS50853">
    <property type="entry name" value="FN3"/>
    <property type="match status" value="4"/>
</dbReference>
<dbReference type="SMART" id="SM00060">
    <property type="entry name" value="FN3"/>
    <property type="match status" value="4"/>
</dbReference>
<dbReference type="FunFam" id="2.60.40.10:FF:001529">
    <property type="entry name" value="Cell adhesion molecule"/>
    <property type="match status" value="1"/>
</dbReference>
<dbReference type="Gene3D" id="2.60.40.10">
    <property type="entry name" value="Immunoglobulins"/>
    <property type="match status" value="10"/>
</dbReference>
<feature type="domain" description="Ig-like" evidence="15">
    <location>
        <begin position="429"/>
        <end position="512"/>
    </location>
</feature>
<dbReference type="Pfam" id="PF00041">
    <property type="entry name" value="fn3"/>
    <property type="match status" value="3"/>
</dbReference>
<comment type="subcellular location">
    <subcellularLocation>
        <location evidence="14">Cell junction</location>
        <location evidence="14">Septate junction</location>
    </subcellularLocation>
    <subcellularLocation>
        <location evidence="1">Cell membrane</location>
        <topology evidence="1">Lipid-anchor</topology>
        <topology evidence="1">GPI-anchor</topology>
    </subcellularLocation>
</comment>
<dbReference type="GO" id="GO:0008366">
    <property type="term" value="P:axon ensheathment"/>
    <property type="evidence" value="ECO:0007669"/>
    <property type="project" value="UniProtKB-ARBA"/>
</dbReference>
<feature type="domain" description="Fibronectin type-III" evidence="16">
    <location>
        <begin position="1229"/>
        <end position="1330"/>
    </location>
</feature>
<dbReference type="SUPFAM" id="SSF49265">
    <property type="entry name" value="Fibronectin type III"/>
    <property type="match status" value="2"/>
</dbReference>
<dbReference type="GO" id="GO:0060857">
    <property type="term" value="P:establishment of glial blood-brain barrier"/>
    <property type="evidence" value="ECO:0007669"/>
    <property type="project" value="UniProtKB-ARBA"/>
</dbReference>
<dbReference type="InterPro" id="IPR016186">
    <property type="entry name" value="C-type_lectin-like/link_sf"/>
</dbReference>
<dbReference type="VEuPathDB" id="VectorBase:AMIN005345"/>
<feature type="domain" description="Ig-like" evidence="15">
    <location>
        <begin position="818"/>
        <end position="904"/>
    </location>
</feature>
<evidence type="ECO:0000259" key="15">
    <source>
        <dbReference type="PROSITE" id="PS50835"/>
    </source>
</evidence>
<feature type="domain" description="Fibronectin type-III" evidence="16">
    <location>
        <begin position="1126"/>
        <end position="1224"/>
    </location>
</feature>
<dbReference type="PROSITE" id="PS50835">
    <property type="entry name" value="IG_LIKE"/>
    <property type="match status" value="6"/>
</dbReference>
<sequence length="1355" mass="154030">MAYSIAVSRSNTKPNPRASVLCITAPESVPNDRLDAHRTMAPLFNPVLRIVLIGTVLHLAAGQQGGSLLRSGNNPFYDEPDDYLLQQQRTPNNVDEIFLRTGDLRSAEDYFCPEHWTAFRGSCLRVHKSPRKSWYAAQKICQAYQGDLVSVDTIEKHSFVVKLLDRDVSKLNRYYVSSRQISPGNWVNADKSQLIAIDDAINYELLSSDTNEEFQSYFEGANVRNTIEQEEGDDPRRFYQSERYRNRNYLVLGFNMHKEKWQFYPVTGEEQYLFICESRTLYSADNLNTMLEDRRQFDYGLEQTDVERIPRGPYFIRQPVDTTYDTGKASITRDVTLSCLAGGYPTPRYSWYKEEYVKDNLTVIQIDPLRNARHTVSGGNLIIHQPSQNLDQGTYHCTAQNSYGKVISESVQLNFGYILEFNLQRAPEKGEENWGKALVCEEPQHYPDVKFYWSRNYFPNFVYEDQRVFVSHDGSLYFSSLEVMDRANYSCTVMSTVSDTGRNGPFFELSVSPSPHYQDLIFANSFPKAFPKVPLAGKDVRLECMTYGYPVASYNWTRRNGNLPRMSRLENYNRVLLIQNATVNDNGEYLCTARNGKKSITQSIFLNVQMEPNFTIPLRDRTKDFQSSVSFLCEAYAMPDVNYTWYKNGELMEEDGGGGRLNRDKYTVQDNLLKINYLDPEEDNGIYQCKATNQLKGVYSAAQLRVLSMKPSFKKHPLESEIYSIANGNTTIRCEPEAAPTPKIVWKKDGNVIGSGGHRKIYPTGTLHIAPTSRDDEGTYTCIASNTQGMAESKARLIVLQELRFIEQLPPKQIKQIGEMLFMRCDVTYDQLLDVAFVWTHNGQVLTGYDDEDEQRRHQQPIGPAPDGARIRIHYNTLEVHNLTLVDGGEYECVAKSSVNRIVSRATVLIQGPPGAPGAVKVIDIKKTEALLEWTNGNDNGRPILYYNILGRTNWNRTWVNVSMHVIAQEADRYNGRRQATVTNLTPWCEYEFAVVAVNDLGLGTPSLPSPKHSTNKDRPYIAPRNVGGGGGKIGDLTITWDPLLPNEQNSINVHYRVFYRLHGQREWATEELQRQGNLGKAVIHVPTDKYFTRYEVKVQAVNDLGVGPISEPVEIFSAEDMPQVAPQQTIARSFNSTALNVTWVPVSQTRETIRGKLIGHRLKYWKKEHHEEDSVYYLSRTTRPWALIVGLEPDTYYFVKVMAYNAAGEGPESERYLERTYRKAPQKPPSSVQIFGINPSTIKVTWRYIAPSQDEEPVQGYKIRIWEKDQDMSSANDTVVLVGRKLEKYIDNLTPGKSYNLRVLAFSNGGDGRMSSPPIQFQMGITQTPLNSATNLSVSIVTLIALFGALLCLP</sequence>
<dbReference type="EnsemblMetazoa" id="AMIN005345-RA">
    <property type="protein sequence ID" value="AMIN005345-PA"/>
    <property type="gene ID" value="AMIN005345"/>
</dbReference>
<proteinExistence type="inferred from homology"/>
<dbReference type="GO" id="GO:0098609">
    <property type="term" value="P:cell-cell adhesion"/>
    <property type="evidence" value="ECO:0007669"/>
    <property type="project" value="TreeGrafter"/>
</dbReference>
<evidence type="ECO:0000313" key="18">
    <source>
        <dbReference type="Proteomes" id="UP000075920"/>
    </source>
</evidence>
<accession>A0A182W4T2</accession>
<evidence type="ECO:0008006" key="19">
    <source>
        <dbReference type="Google" id="ProtNLM"/>
    </source>
</evidence>
<dbReference type="FunFam" id="2.60.40.10:FF:001861">
    <property type="entry name" value="Cell adhesion molecule"/>
    <property type="match status" value="1"/>
</dbReference>
<comment type="similarity">
    <text evidence="2">Belongs to the immunoglobulin superfamily. Contactin family.</text>
</comment>
<dbReference type="FunFam" id="2.60.40.10:FF:000064">
    <property type="entry name" value="Contactin 1"/>
    <property type="match status" value="1"/>
</dbReference>
<name>A0A182W4T2_9DIPT</name>
<dbReference type="CDD" id="cd00037">
    <property type="entry name" value="CLECT"/>
    <property type="match status" value="1"/>
</dbReference>
<evidence type="ECO:0000256" key="6">
    <source>
        <dbReference type="ARBA" id="ARBA00022737"/>
    </source>
</evidence>
<dbReference type="GO" id="GO:0019991">
    <property type="term" value="P:septate junction assembly"/>
    <property type="evidence" value="ECO:0007669"/>
    <property type="project" value="UniProtKB-ARBA"/>
</dbReference>
<keyword evidence="12" id="KW-0449">Lipoprotein</keyword>
<evidence type="ECO:0000256" key="9">
    <source>
        <dbReference type="ARBA" id="ARBA00023136"/>
    </source>
</evidence>
<dbReference type="Gene3D" id="3.10.100.10">
    <property type="entry name" value="Mannose-Binding Protein A, subunit A"/>
    <property type="match status" value="1"/>
</dbReference>
<evidence type="ECO:0000256" key="10">
    <source>
        <dbReference type="ARBA" id="ARBA00023157"/>
    </source>
</evidence>
<evidence type="ECO:0000256" key="4">
    <source>
        <dbReference type="ARBA" id="ARBA00022622"/>
    </source>
</evidence>
<dbReference type="InterPro" id="IPR036179">
    <property type="entry name" value="Ig-like_dom_sf"/>
</dbReference>
<dbReference type="Proteomes" id="UP000075920">
    <property type="component" value="Unassembled WGS sequence"/>
</dbReference>
<evidence type="ECO:0000256" key="14">
    <source>
        <dbReference type="ARBA" id="ARBA00060461"/>
    </source>
</evidence>
<feature type="domain" description="Ig-like" evidence="15">
    <location>
        <begin position="612"/>
        <end position="708"/>
    </location>
</feature>
<organism evidence="17 18">
    <name type="scientific">Anopheles minimus</name>
    <dbReference type="NCBI Taxonomy" id="112268"/>
    <lineage>
        <taxon>Eukaryota</taxon>
        <taxon>Metazoa</taxon>
        <taxon>Ecdysozoa</taxon>
        <taxon>Arthropoda</taxon>
        <taxon>Hexapoda</taxon>
        <taxon>Insecta</taxon>
        <taxon>Pterygota</taxon>
        <taxon>Neoptera</taxon>
        <taxon>Endopterygota</taxon>
        <taxon>Diptera</taxon>
        <taxon>Nematocera</taxon>
        <taxon>Culicoidea</taxon>
        <taxon>Culicidae</taxon>
        <taxon>Anophelinae</taxon>
        <taxon>Anopheles</taxon>
    </lineage>
</organism>
<feature type="domain" description="Fibronectin type-III" evidence="16">
    <location>
        <begin position="1023"/>
        <end position="1121"/>
    </location>
</feature>
<dbReference type="GO" id="GO:0005918">
    <property type="term" value="C:septate junction"/>
    <property type="evidence" value="ECO:0007669"/>
    <property type="project" value="UniProtKB-SubCell"/>
</dbReference>
<evidence type="ECO:0000256" key="8">
    <source>
        <dbReference type="ARBA" id="ARBA00022949"/>
    </source>
</evidence>
<feature type="domain" description="Ig-like" evidence="15">
    <location>
        <begin position="527"/>
        <end position="607"/>
    </location>
</feature>
<keyword evidence="3" id="KW-1003">Cell membrane</keyword>
<evidence type="ECO:0000256" key="12">
    <source>
        <dbReference type="ARBA" id="ARBA00023288"/>
    </source>
</evidence>
<keyword evidence="10" id="KW-1015">Disulfide bond</keyword>
<dbReference type="GO" id="GO:0098552">
    <property type="term" value="C:side of membrane"/>
    <property type="evidence" value="ECO:0007669"/>
    <property type="project" value="UniProtKB-KW"/>
</dbReference>
<dbReference type="InterPro" id="IPR003599">
    <property type="entry name" value="Ig_sub"/>
</dbReference>
<keyword evidence="18" id="KW-1185">Reference proteome</keyword>
<dbReference type="SUPFAM" id="SSF56436">
    <property type="entry name" value="C-type lectin-like"/>
    <property type="match status" value="1"/>
</dbReference>
<dbReference type="SMART" id="SM00408">
    <property type="entry name" value="IGc2"/>
    <property type="match status" value="5"/>
</dbReference>
<dbReference type="SMART" id="SM00034">
    <property type="entry name" value="CLECT"/>
    <property type="match status" value="1"/>
</dbReference>
<dbReference type="InterPro" id="IPR007110">
    <property type="entry name" value="Ig-like_dom"/>
</dbReference>
<evidence type="ECO:0000256" key="2">
    <source>
        <dbReference type="ARBA" id="ARBA00009812"/>
    </source>
</evidence>
<dbReference type="SMART" id="SM00409">
    <property type="entry name" value="IG"/>
    <property type="match status" value="6"/>
</dbReference>
<keyword evidence="7" id="KW-0130">Cell adhesion</keyword>
<keyword evidence="9" id="KW-0472">Membrane</keyword>
<dbReference type="FunFam" id="2.60.40.10:FF:001698">
    <property type="entry name" value="contactin"/>
    <property type="match status" value="1"/>
</dbReference>
<dbReference type="FunFam" id="2.60.40.10:FF:000047">
    <property type="entry name" value="Contactin 1"/>
    <property type="match status" value="1"/>
</dbReference>
<keyword evidence="8" id="KW-0965">Cell junction</keyword>
<keyword evidence="13" id="KW-0393">Immunoglobulin domain</keyword>
<evidence type="ECO:0000256" key="1">
    <source>
        <dbReference type="ARBA" id="ARBA00004609"/>
    </source>
</evidence>
<protein>
    <recommendedName>
        <fullName evidence="19">Contactin</fullName>
    </recommendedName>
</protein>
<evidence type="ECO:0000256" key="13">
    <source>
        <dbReference type="ARBA" id="ARBA00023319"/>
    </source>
</evidence>
<reference evidence="17" key="2">
    <citation type="submission" date="2020-05" db="UniProtKB">
        <authorList>
            <consortium name="EnsemblMetazoa"/>
        </authorList>
    </citation>
    <scope>IDENTIFICATION</scope>
    <source>
        <strain evidence="17">MINIMUS1</strain>
    </source>
</reference>
<dbReference type="InterPro" id="IPR036116">
    <property type="entry name" value="FN3_sf"/>
</dbReference>
<dbReference type="InterPro" id="IPR003598">
    <property type="entry name" value="Ig_sub2"/>
</dbReference>
<evidence type="ECO:0000256" key="5">
    <source>
        <dbReference type="ARBA" id="ARBA00022729"/>
    </source>
</evidence>
<dbReference type="CDD" id="cd00063">
    <property type="entry name" value="FN3"/>
    <property type="match status" value="4"/>
</dbReference>
<dbReference type="SUPFAM" id="SSF48726">
    <property type="entry name" value="Immunoglobulin"/>
    <property type="match status" value="6"/>
</dbReference>
<dbReference type="FunFam" id="2.60.40.10:FF:000035">
    <property type="entry name" value="Contactin 1"/>
    <property type="match status" value="1"/>
</dbReference>
<keyword evidence="11" id="KW-0325">Glycoprotein</keyword>
<dbReference type="FunFam" id="2.60.40.10:FF:001933">
    <property type="entry name" value="Blast:Contactin"/>
    <property type="match status" value="1"/>
</dbReference>